<name>A0ABR7SXD0_9ACTN</name>
<accession>A0ABR7SXD0</accession>
<dbReference type="NCBIfam" id="TIGR01879">
    <property type="entry name" value="hydantase"/>
    <property type="match status" value="1"/>
</dbReference>
<dbReference type="PIRSF" id="PIRSF001235">
    <property type="entry name" value="Amidase_carbamoylase"/>
    <property type="match status" value="1"/>
</dbReference>
<dbReference type="SUPFAM" id="SSF53187">
    <property type="entry name" value="Zn-dependent exopeptidases"/>
    <property type="match status" value="1"/>
</dbReference>
<dbReference type="GO" id="GO:0016787">
    <property type="term" value="F:hydrolase activity"/>
    <property type="evidence" value="ECO:0007669"/>
    <property type="project" value="UniProtKB-KW"/>
</dbReference>
<dbReference type="InterPro" id="IPR002933">
    <property type="entry name" value="Peptidase_M20"/>
</dbReference>
<sequence length="429" mass="45533">MTPNQSTAGLNVSAPTPAGPLRVDGPRLLQGLSDLARIGADPRGGITRPSFSPADREAVRWLRDWATEGGLHTEVDPAGNLLVRRPGRRHRLPVALMGSHLDTVHNAGHLDGAYGVLAAVETVRVLSAASAECRYEPVAVAFANEEGALFPQPFWGSRALMGETGDMSVDPVDNEGRSLREPLSLIGGDLDRVAEAAWHPADIVAYLELHIEQGPVLEQAGSRIGVVDAIVGRIVFDIELVGAAGHAGTTPMRGRKDPLAAAAQITLAVRETATRRRLCQRATVGRLEVSPNSTNVIPGTVRMTAEFRDGDADRLELLEKLLHREIPAIAEELGVHAVVQTSTRVRARVTDERLRAAVAEAADALGLNHMTVSSGAGHDAQIMAAQVPTGMIFVPSCHGLSHVPEEHTKDEDLVAGADVLLQTAANLAL</sequence>
<dbReference type="Gene3D" id="3.40.630.10">
    <property type="entry name" value="Zn peptidases"/>
    <property type="match status" value="1"/>
</dbReference>
<comment type="similarity">
    <text evidence="1">Belongs to the peptidase M20 family.</text>
</comment>
<dbReference type="Proteomes" id="UP000642284">
    <property type="component" value="Unassembled WGS sequence"/>
</dbReference>
<protein>
    <submittedName>
        <fullName evidence="4">Zn-dependent hydrolase</fullName>
    </submittedName>
</protein>
<gene>
    <name evidence="4" type="ORF">H9Y04_40945</name>
</gene>
<feature type="compositionally biased region" description="Polar residues" evidence="3">
    <location>
        <begin position="1"/>
        <end position="14"/>
    </location>
</feature>
<evidence type="ECO:0000256" key="1">
    <source>
        <dbReference type="ARBA" id="ARBA00006153"/>
    </source>
</evidence>
<dbReference type="PANTHER" id="PTHR32494">
    <property type="entry name" value="ALLANTOATE DEIMINASE-RELATED"/>
    <property type="match status" value="1"/>
</dbReference>
<dbReference type="CDD" id="cd03884">
    <property type="entry name" value="M20_bAS"/>
    <property type="match status" value="1"/>
</dbReference>
<evidence type="ECO:0000256" key="3">
    <source>
        <dbReference type="SAM" id="MobiDB-lite"/>
    </source>
</evidence>
<organism evidence="4 5">
    <name type="scientific">Streptomyces polyasparticus</name>
    <dbReference type="NCBI Taxonomy" id="2767826"/>
    <lineage>
        <taxon>Bacteria</taxon>
        <taxon>Bacillati</taxon>
        <taxon>Actinomycetota</taxon>
        <taxon>Actinomycetes</taxon>
        <taxon>Kitasatosporales</taxon>
        <taxon>Streptomycetaceae</taxon>
        <taxon>Streptomyces</taxon>
    </lineage>
</organism>
<evidence type="ECO:0000313" key="4">
    <source>
        <dbReference type="EMBL" id="MBC9718913.1"/>
    </source>
</evidence>
<dbReference type="InterPro" id="IPR036264">
    <property type="entry name" value="Bact_exopeptidase_dim_dom"/>
</dbReference>
<dbReference type="EMBL" id="JACTVJ010000030">
    <property type="protein sequence ID" value="MBC9718913.1"/>
    <property type="molecule type" value="Genomic_DNA"/>
</dbReference>
<evidence type="ECO:0000313" key="5">
    <source>
        <dbReference type="Proteomes" id="UP000642284"/>
    </source>
</evidence>
<dbReference type="SUPFAM" id="SSF55031">
    <property type="entry name" value="Bacterial exopeptidase dimerisation domain"/>
    <property type="match status" value="1"/>
</dbReference>
<dbReference type="RefSeq" id="WP_187819334.1">
    <property type="nucleotide sequence ID" value="NZ_JACTVJ010000030.1"/>
</dbReference>
<reference evidence="4 5" key="1">
    <citation type="submission" date="2020-08" db="EMBL/GenBank/DDBJ databases">
        <title>Genemic of Streptomyces polyaspartic.</title>
        <authorList>
            <person name="Liu W."/>
        </authorList>
    </citation>
    <scope>NUCLEOTIDE SEQUENCE [LARGE SCALE GENOMIC DNA]</scope>
    <source>
        <strain evidence="4 5">TRM66268-LWL</strain>
    </source>
</reference>
<keyword evidence="5" id="KW-1185">Reference proteome</keyword>
<proteinExistence type="inferred from homology"/>
<comment type="caution">
    <text evidence="4">The sequence shown here is derived from an EMBL/GenBank/DDBJ whole genome shotgun (WGS) entry which is preliminary data.</text>
</comment>
<evidence type="ECO:0000256" key="2">
    <source>
        <dbReference type="ARBA" id="ARBA00022801"/>
    </source>
</evidence>
<dbReference type="PANTHER" id="PTHR32494:SF5">
    <property type="entry name" value="ALLANTOATE AMIDOHYDROLASE"/>
    <property type="match status" value="1"/>
</dbReference>
<dbReference type="InterPro" id="IPR010158">
    <property type="entry name" value="Amidase_Cbmase"/>
</dbReference>
<dbReference type="Gene3D" id="3.30.70.360">
    <property type="match status" value="1"/>
</dbReference>
<dbReference type="Pfam" id="PF01546">
    <property type="entry name" value="Peptidase_M20"/>
    <property type="match status" value="1"/>
</dbReference>
<feature type="region of interest" description="Disordered" evidence="3">
    <location>
        <begin position="1"/>
        <end position="26"/>
    </location>
</feature>
<dbReference type="NCBIfam" id="NF006771">
    <property type="entry name" value="PRK09290.1-5"/>
    <property type="match status" value="1"/>
</dbReference>
<keyword evidence="2 4" id="KW-0378">Hydrolase</keyword>